<evidence type="ECO:0000313" key="13">
    <source>
        <dbReference type="Proteomes" id="UP000249417"/>
    </source>
</evidence>
<keyword evidence="7" id="KW-0412">Isoleucine biosynthesis</keyword>
<dbReference type="GO" id="GO:0003941">
    <property type="term" value="F:L-serine ammonia-lyase activity"/>
    <property type="evidence" value="ECO:0007669"/>
    <property type="project" value="TreeGrafter"/>
</dbReference>
<comment type="similarity">
    <text evidence="4">Belongs to the serine/threonine dehydratase family.</text>
</comment>
<dbReference type="AlphaFoldDB" id="A0A2W5N473"/>
<evidence type="ECO:0000256" key="6">
    <source>
        <dbReference type="ARBA" id="ARBA00022605"/>
    </source>
</evidence>
<protein>
    <recommendedName>
        <fullName evidence="5">threonine ammonia-lyase</fullName>
        <ecNumber evidence="5">4.3.1.19</ecNumber>
    </recommendedName>
</protein>
<dbReference type="SUPFAM" id="SSF55021">
    <property type="entry name" value="ACT-like"/>
    <property type="match status" value="2"/>
</dbReference>
<evidence type="ECO:0000256" key="4">
    <source>
        <dbReference type="ARBA" id="ARBA00010869"/>
    </source>
</evidence>
<organism evidence="12 13">
    <name type="scientific">Micavibrio aeruginosavorus</name>
    <dbReference type="NCBI Taxonomy" id="349221"/>
    <lineage>
        <taxon>Bacteria</taxon>
        <taxon>Pseudomonadati</taxon>
        <taxon>Bdellovibrionota</taxon>
        <taxon>Bdellovibrionia</taxon>
        <taxon>Bdellovibrionales</taxon>
        <taxon>Pseudobdellovibrionaceae</taxon>
        <taxon>Micavibrio</taxon>
    </lineage>
</organism>
<keyword evidence="9" id="KW-0456">Lyase</keyword>
<dbReference type="Gene3D" id="3.40.50.1100">
    <property type="match status" value="2"/>
</dbReference>
<gene>
    <name evidence="12" type="ORF">DI551_01885</name>
</gene>
<evidence type="ECO:0000259" key="11">
    <source>
        <dbReference type="PROSITE" id="PS51672"/>
    </source>
</evidence>
<dbReference type="UniPathway" id="UPA00047">
    <property type="reaction ID" value="UER00054"/>
</dbReference>
<dbReference type="InterPro" id="IPR045865">
    <property type="entry name" value="ACT-like_dom_sf"/>
</dbReference>
<comment type="cofactor">
    <cofactor evidence="2">
        <name>pyridoxal 5'-phosphate</name>
        <dbReference type="ChEBI" id="CHEBI:597326"/>
    </cofactor>
</comment>
<reference evidence="12 13" key="1">
    <citation type="submission" date="2017-08" db="EMBL/GenBank/DDBJ databases">
        <title>Infants hospitalized years apart are colonized by the same room-sourced microbial strains.</title>
        <authorList>
            <person name="Brooks B."/>
            <person name="Olm M.R."/>
            <person name="Firek B.A."/>
            <person name="Baker R."/>
            <person name="Thomas B.C."/>
            <person name="Morowitz M.J."/>
            <person name="Banfield J.F."/>
        </authorList>
    </citation>
    <scope>NUCLEOTIDE SEQUENCE [LARGE SCALE GENOMIC DNA]</scope>
    <source>
        <strain evidence="12">S2_005_002_R2_29</strain>
    </source>
</reference>
<dbReference type="GO" id="GO:0009097">
    <property type="term" value="P:isoleucine biosynthetic process"/>
    <property type="evidence" value="ECO:0007669"/>
    <property type="project" value="UniProtKB-UniPathway"/>
</dbReference>
<sequence>MTKTTAEKLFEEALRARTRVYQVGDATPLEEIRNGGDYRIFVKREDLGPINAYKWRGAYNAVRVYHEQTGCKTVIAASAGNHAQGVAMAAKALSITAKIFMPLSTPMMKQSSVKKHGGDSVEIVLHGDTYNEAADAAKSYVEKHGSTYIHPFDDMYTMAGQATIADEIMLSGDAPFDFAFLQIGGGGMAGAVAAWLKLHNPNIKIIGVEGVDQACMKTSVEAGQQITLNSVDTFCDGTAVTRPGDIAFEICRHYIDAYITVTNEEVAAAIQKLWDAKRVIPEPSGAMGLAGLVQYAGAYPAEVQGKKLLCVLSGANMDFGKLSQIAQRSAIGSHRRRYLRFHIGEKKGGLLGLLDKHFKELNVSEFLYGKIHENEAWPIIGLEAAPERMEHLDDELLKAGVRFEDITLDPDIRYRIINYNAALFKDPVLMHIQFPERKGALRDLLRKVSGTANVCYFNYANTGDSVGSAIMGFEFDSMAKKDEFFGLISDSVVTFQPLEENAAARILQY</sequence>
<dbReference type="Pfam" id="PF00585">
    <property type="entry name" value="Thr_dehydrat_C"/>
    <property type="match status" value="1"/>
</dbReference>
<keyword evidence="6" id="KW-0028">Amino-acid biosynthesis</keyword>
<dbReference type="InterPro" id="IPR001721">
    <property type="entry name" value="TD_ACT-like"/>
</dbReference>
<evidence type="ECO:0000256" key="1">
    <source>
        <dbReference type="ARBA" id="ARBA00001274"/>
    </source>
</evidence>
<dbReference type="GO" id="GO:0006565">
    <property type="term" value="P:L-serine catabolic process"/>
    <property type="evidence" value="ECO:0007669"/>
    <property type="project" value="TreeGrafter"/>
</dbReference>
<comment type="caution">
    <text evidence="12">The sequence shown here is derived from an EMBL/GenBank/DDBJ whole genome shotgun (WGS) entry which is preliminary data.</text>
</comment>
<proteinExistence type="inferred from homology"/>
<dbReference type="GO" id="GO:0004794">
    <property type="term" value="F:threonine deaminase activity"/>
    <property type="evidence" value="ECO:0007669"/>
    <property type="project" value="UniProtKB-EC"/>
</dbReference>
<dbReference type="InterPro" id="IPR036052">
    <property type="entry name" value="TrpB-like_PALP_sf"/>
</dbReference>
<evidence type="ECO:0000256" key="3">
    <source>
        <dbReference type="ARBA" id="ARBA00004810"/>
    </source>
</evidence>
<evidence type="ECO:0000256" key="5">
    <source>
        <dbReference type="ARBA" id="ARBA00012096"/>
    </source>
</evidence>
<dbReference type="InterPro" id="IPR001926">
    <property type="entry name" value="TrpB-like_PALP"/>
</dbReference>
<evidence type="ECO:0000256" key="10">
    <source>
        <dbReference type="ARBA" id="ARBA00023304"/>
    </source>
</evidence>
<dbReference type="InterPro" id="IPR050147">
    <property type="entry name" value="Ser/Thr_Dehydratase"/>
</dbReference>
<dbReference type="Gene3D" id="3.40.1020.10">
    <property type="entry name" value="Biosynthetic Threonine Deaminase, Domain 3"/>
    <property type="match status" value="1"/>
</dbReference>
<keyword evidence="8" id="KW-0663">Pyridoxal phosphate</keyword>
<dbReference type="EMBL" id="QFQB01000006">
    <property type="protein sequence ID" value="PZQ48262.1"/>
    <property type="molecule type" value="Genomic_DNA"/>
</dbReference>
<dbReference type="EC" id="4.3.1.19" evidence="5"/>
<feature type="domain" description="ACT-like" evidence="11">
    <location>
        <begin position="428"/>
        <end position="500"/>
    </location>
</feature>
<evidence type="ECO:0000313" key="12">
    <source>
        <dbReference type="EMBL" id="PZQ48262.1"/>
    </source>
</evidence>
<evidence type="ECO:0000256" key="8">
    <source>
        <dbReference type="ARBA" id="ARBA00022898"/>
    </source>
</evidence>
<evidence type="ECO:0000256" key="7">
    <source>
        <dbReference type="ARBA" id="ARBA00022624"/>
    </source>
</evidence>
<dbReference type="SUPFAM" id="SSF53686">
    <property type="entry name" value="Tryptophan synthase beta subunit-like PLP-dependent enzymes"/>
    <property type="match status" value="1"/>
</dbReference>
<keyword evidence="10" id="KW-0100">Branched-chain amino acid biosynthesis</keyword>
<evidence type="ECO:0000256" key="9">
    <source>
        <dbReference type="ARBA" id="ARBA00023239"/>
    </source>
</evidence>
<comment type="pathway">
    <text evidence="3">Amino-acid biosynthesis; L-isoleucine biosynthesis; 2-oxobutanoate from L-threonine: step 1/1.</text>
</comment>
<dbReference type="PANTHER" id="PTHR48078">
    <property type="entry name" value="THREONINE DEHYDRATASE, MITOCHONDRIAL-RELATED"/>
    <property type="match status" value="1"/>
</dbReference>
<name>A0A2W5N473_9BACT</name>
<dbReference type="CDD" id="cd01562">
    <property type="entry name" value="Thr-dehyd"/>
    <property type="match status" value="1"/>
</dbReference>
<comment type="catalytic activity">
    <reaction evidence="1">
        <text>L-threonine = 2-oxobutanoate + NH4(+)</text>
        <dbReference type="Rhea" id="RHEA:22108"/>
        <dbReference type="ChEBI" id="CHEBI:16763"/>
        <dbReference type="ChEBI" id="CHEBI:28938"/>
        <dbReference type="ChEBI" id="CHEBI:57926"/>
        <dbReference type="EC" id="4.3.1.19"/>
    </reaction>
</comment>
<accession>A0A2W5N473</accession>
<dbReference type="Pfam" id="PF00291">
    <property type="entry name" value="PALP"/>
    <property type="match status" value="1"/>
</dbReference>
<dbReference type="Proteomes" id="UP000249417">
    <property type="component" value="Unassembled WGS sequence"/>
</dbReference>
<dbReference type="InterPro" id="IPR038110">
    <property type="entry name" value="TD_ACT-like_sf"/>
</dbReference>
<dbReference type="FunFam" id="3.40.50.1100:FF:000005">
    <property type="entry name" value="Threonine dehydratase catabolic"/>
    <property type="match status" value="1"/>
</dbReference>
<evidence type="ECO:0000256" key="2">
    <source>
        <dbReference type="ARBA" id="ARBA00001933"/>
    </source>
</evidence>
<dbReference type="PROSITE" id="PS51672">
    <property type="entry name" value="ACT_LIKE"/>
    <property type="match status" value="1"/>
</dbReference>